<organism evidence="9 10">
    <name type="scientific">Sphenodon punctatus</name>
    <name type="common">Tuatara</name>
    <name type="synonym">Hatteria punctata</name>
    <dbReference type="NCBI Taxonomy" id="8508"/>
    <lineage>
        <taxon>Eukaryota</taxon>
        <taxon>Metazoa</taxon>
        <taxon>Chordata</taxon>
        <taxon>Craniata</taxon>
        <taxon>Vertebrata</taxon>
        <taxon>Euteleostomi</taxon>
        <taxon>Lepidosauria</taxon>
        <taxon>Sphenodontia</taxon>
        <taxon>Sphenodontidae</taxon>
        <taxon>Sphenodon</taxon>
    </lineage>
</organism>
<dbReference type="PANTHER" id="PTHR18879">
    <property type="entry name" value="CENTROSOMAL PROTEIN OF 290 KDA"/>
    <property type="match status" value="1"/>
</dbReference>
<evidence type="ECO:0000256" key="4">
    <source>
        <dbReference type="ARBA" id="ARBA00022794"/>
    </source>
</evidence>
<evidence type="ECO:0000256" key="6">
    <source>
        <dbReference type="ARBA" id="ARBA00023212"/>
    </source>
</evidence>
<comment type="subcellular location">
    <subcellularLocation>
        <location evidence="1">Cytoplasm</location>
        <location evidence="1">Cytoskeleton</location>
        <location evidence="1">Cilium basal body</location>
    </subcellularLocation>
    <subcellularLocation>
        <location evidence="2">Cytoplasm</location>
        <location evidence="2">Cytoskeleton</location>
        <location evidence="2">Microtubule organizing center</location>
        <location evidence="2">Centrosome</location>
    </subcellularLocation>
</comment>
<keyword evidence="6" id="KW-0206">Cytoskeleton</keyword>
<evidence type="ECO:0000313" key="9">
    <source>
        <dbReference type="Ensembl" id="ENSSPUP00000011568.1"/>
    </source>
</evidence>
<sequence length="171" mass="19936">MAMFKIAALQKVLDNSVSLTELEMANKQYNELTAKYRDMLQKDNLLVQRTTNLEYLECENSSLKEQIDSLNKELEITKEKLHTVEQAWEQTNKLGGDNIMDKATKAITNSEIVSISKKITMLEMKELNERQRAEHSQQMYEHSRNTLKHVEERNFELEAKFAEVCFCVSLN</sequence>
<dbReference type="GO" id="GO:0035869">
    <property type="term" value="C:ciliary transition zone"/>
    <property type="evidence" value="ECO:0007669"/>
    <property type="project" value="TreeGrafter"/>
</dbReference>
<proteinExistence type="predicted"/>
<evidence type="ECO:0000256" key="3">
    <source>
        <dbReference type="ARBA" id="ARBA00022490"/>
    </source>
</evidence>
<keyword evidence="5 8" id="KW-0175">Coiled coil</keyword>
<dbReference type="OMA" id="ERANHAQ"/>
<evidence type="ECO:0000313" key="10">
    <source>
        <dbReference type="Proteomes" id="UP000694392"/>
    </source>
</evidence>
<dbReference type="PANTHER" id="PTHR18879:SF20">
    <property type="entry name" value="CENTROSOMAL PROTEIN OF 290 KDA"/>
    <property type="match status" value="1"/>
</dbReference>
<keyword evidence="4" id="KW-0970">Cilium biogenesis/degradation</keyword>
<dbReference type="Proteomes" id="UP000694392">
    <property type="component" value="Unplaced"/>
</dbReference>
<evidence type="ECO:0000256" key="1">
    <source>
        <dbReference type="ARBA" id="ARBA00004120"/>
    </source>
</evidence>
<evidence type="ECO:0000256" key="7">
    <source>
        <dbReference type="ARBA" id="ARBA00023273"/>
    </source>
</evidence>
<keyword evidence="7" id="KW-0966">Cell projection</keyword>
<feature type="coiled-coil region" evidence="8">
    <location>
        <begin position="22"/>
        <end position="87"/>
    </location>
</feature>
<dbReference type="GO" id="GO:0034451">
    <property type="term" value="C:centriolar satellite"/>
    <property type="evidence" value="ECO:0007669"/>
    <property type="project" value="TreeGrafter"/>
</dbReference>
<dbReference type="GO" id="GO:1905349">
    <property type="term" value="P:ciliary transition zone assembly"/>
    <property type="evidence" value="ECO:0007669"/>
    <property type="project" value="TreeGrafter"/>
</dbReference>
<dbReference type="GO" id="GO:0097711">
    <property type="term" value="P:ciliary basal body-plasma membrane docking"/>
    <property type="evidence" value="ECO:0007669"/>
    <property type="project" value="TreeGrafter"/>
</dbReference>
<dbReference type="Ensembl" id="ENSSPUT00000012344.1">
    <property type="protein sequence ID" value="ENSSPUP00000011568.1"/>
    <property type="gene ID" value="ENSSPUG00000008888.1"/>
</dbReference>
<dbReference type="InterPro" id="IPR026201">
    <property type="entry name" value="Cep290"/>
</dbReference>
<reference evidence="9" key="2">
    <citation type="submission" date="2025-09" db="UniProtKB">
        <authorList>
            <consortium name="Ensembl"/>
        </authorList>
    </citation>
    <scope>IDENTIFICATION</scope>
</reference>
<dbReference type="AlphaFoldDB" id="A0A8D0GSZ6"/>
<evidence type="ECO:0000256" key="5">
    <source>
        <dbReference type="ARBA" id="ARBA00023054"/>
    </source>
</evidence>
<evidence type="ECO:0000256" key="2">
    <source>
        <dbReference type="ARBA" id="ARBA00004300"/>
    </source>
</evidence>
<accession>A0A8D0GSZ6</accession>
<dbReference type="GeneTree" id="ENSGT00730000111039"/>
<keyword evidence="10" id="KW-1185">Reference proteome</keyword>
<dbReference type="GO" id="GO:1905515">
    <property type="term" value="P:non-motile cilium assembly"/>
    <property type="evidence" value="ECO:0007669"/>
    <property type="project" value="TreeGrafter"/>
</dbReference>
<protein>
    <submittedName>
        <fullName evidence="9">Uncharacterized protein</fullName>
    </submittedName>
</protein>
<reference evidence="9" key="1">
    <citation type="submission" date="2025-08" db="UniProtKB">
        <authorList>
            <consortium name="Ensembl"/>
        </authorList>
    </citation>
    <scope>IDENTIFICATION</scope>
</reference>
<evidence type="ECO:0000256" key="8">
    <source>
        <dbReference type="SAM" id="Coils"/>
    </source>
</evidence>
<dbReference type="GO" id="GO:0043010">
    <property type="term" value="P:camera-type eye development"/>
    <property type="evidence" value="ECO:0007669"/>
    <property type="project" value="TreeGrafter"/>
</dbReference>
<dbReference type="GO" id="GO:0001822">
    <property type="term" value="P:kidney development"/>
    <property type="evidence" value="ECO:0007669"/>
    <property type="project" value="TreeGrafter"/>
</dbReference>
<name>A0A8D0GSZ6_SPHPU</name>
<keyword evidence="3" id="KW-0963">Cytoplasm</keyword>